<dbReference type="InterPro" id="IPR029016">
    <property type="entry name" value="GAF-like_dom_sf"/>
</dbReference>
<dbReference type="CDD" id="cd01949">
    <property type="entry name" value="GGDEF"/>
    <property type="match status" value="1"/>
</dbReference>
<sequence length="348" mass="38749">MIQSFRIACIVPEPRIVLTADELRRIIDMQIEITRQGLDLSGVMAIVVEHALALTAADGLAIELVEGDEMVYRAVSGIAHSQLGLRIPREGSMSGLAVRTGQLQHCHDSETDPHVYREACRRVGLRSMVVLPLTFRQVTVGIMKAMWRSPQAYTETTVELLKLVVEMIASAMYFATRYDADSLYHQATHDSMTGLANRSYFMDRLRSLVDSSVRNRCACAVLVLDMDELKQVNDQYGHRQGDAMIVEFSRRLRASVRQTDLVARIGGDEFALLLSPLASDSNLQAAMHRINGNIERPWRFEGADFAMRGSLGAAHCPDEGVDPAGLLHLADLRMYEAKRARKVAEPNP</sequence>
<evidence type="ECO:0000259" key="1">
    <source>
        <dbReference type="PROSITE" id="PS50887"/>
    </source>
</evidence>
<dbReference type="Gene3D" id="3.30.450.40">
    <property type="match status" value="1"/>
</dbReference>
<dbReference type="PANTHER" id="PTHR46663">
    <property type="entry name" value="DIGUANYLATE CYCLASE DGCT-RELATED"/>
    <property type="match status" value="1"/>
</dbReference>
<dbReference type="EMBL" id="PDKW01000040">
    <property type="protein sequence ID" value="PGH57222.1"/>
    <property type="molecule type" value="Genomic_DNA"/>
</dbReference>
<proteinExistence type="predicted"/>
<dbReference type="SUPFAM" id="SSF55073">
    <property type="entry name" value="Nucleotide cyclase"/>
    <property type="match status" value="1"/>
</dbReference>
<accession>A0A2B8BIK0</accession>
<protein>
    <submittedName>
        <fullName evidence="2">GGDEF domain-containing protein</fullName>
    </submittedName>
</protein>
<dbReference type="NCBIfam" id="TIGR00254">
    <property type="entry name" value="GGDEF"/>
    <property type="match status" value="1"/>
</dbReference>
<dbReference type="InterPro" id="IPR029787">
    <property type="entry name" value="Nucleotide_cyclase"/>
</dbReference>
<dbReference type="Gene3D" id="3.30.70.270">
    <property type="match status" value="1"/>
</dbReference>
<keyword evidence="3" id="KW-1185">Reference proteome</keyword>
<dbReference type="SUPFAM" id="SSF55781">
    <property type="entry name" value="GAF domain-like"/>
    <property type="match status" value="1"/>
</dbReference>
<dbReference type="PROSITE" id="PS50887">
    <property type="entry name" value="GGDEF"/>
    <property type="match status" value="1"/>
</dbReference>
<dbReference type="InterPro" id="IPR043128">
    <property type="entry name" value="Rev_trsase/Diguanyl_cyclase"/>
</dbReference>
<reference evidence="3" key="1">
    <citation type="submission" date="2017-10" db="EMBL/GenBank/DDBJ databases">
        <authorList>
            <person name="Kravchenko I.K."/>
            <person name="Grouzdev D.S."/>
        </authorList>
    </citation>
    <scope>NUCLEOTIDE SEQUENCE [LARGE SCALE GENOMIC DNA]</scope>
    <source>
        <strain evidence="3">B2</strain>
    </source>
</reference>
<dbReference type="AlphaFoldDB" id="A0A2B8BIK0"/>
<comment type="caution">
    <text evidence="2">The sequence shown here is derived from an EMBL/GenBank/DDBJ whole genome shotgun (WGS) entry which is preliminary data.</text>
</comment>
<dbReference type="InterPro" id="IPR003018">
    <property type="entry name" value="GAF"/>
</dbReference>
<dbReference type="InterPro" id="IPR000160">
    <property type="entry name" value="GGDEF_dom"/>
</dbReference>
<name>A0A2B8BIK0_9PROT</name>
<feature type="domain" description="GGDEF" evidence="1">
    <location>
        <begin position="217"/>
        <end position="348"/>
    </location>
</feature>
<dbReference type="Pfam" id="PF00990">
    <property type="entry name" value="GGDEF"/>
    <property type="match status" value="1"/>
</dbReference>
<dbReference type="PANTHER" id="PTHR46663:SF2">
    <property type="entry name" value="GGDEF DOMAIN-CONTAINING PROTEIN"/>
    <property type="match status" value="1"/>
</dbReference>
<gene>
    <name evidence="2" type="ORF">CRT60_12220</name>
</gene>
<dbReference type="SMART" id="SM00065">
    <property type="entry name" value="GAF"/>
    <property type="match status" value="1"/>
</dbReference>
<evidence type="ECO:0000313" key="2">
    <source>
        <dbReference type="EMBL" id="PGH57222.1"/>
    </source>
</evidence>
<evidence type="ECO:0000313" key="3">
    <source>
        <dbReference type="Proteomes" id="UP000225379"/>
    </source>
</evidence>
<dbReference type="Proteomes" id="UP000225379">
    <property type="component" value="Unassembled WGS sequence"/>
</dbReference>
<dbReference type="Pfam" id="PF13185">
    <property type="entry name" value="GAF_2"/>
    <property type="match status" value="1"/>
</dbReference>
<dbReference type="InterPro" id="IPR052163">
    <property type="entry name" value="DGC-Regulatory_Protein"/>
</dbReference>
<dbReference type="SMART" id="SM00267">
    <property type="entry name" value="GGDEF"/>
    <property type="match status" value="1"/>
</dbReference>
<organism evidence="2 3">
    <name type="scientific">Azospirillum palustre</name>
    <dbReference type="NCBI Taxonomy" id="2044885"/>
    <lineage>
        <taxon>Bacteria</taxon>
        <taxon>Pseudomonadati</taxon>
        <taxon>Pseudomonadota</taxon>
        <taxon>Alphaproteobacteria</taxon>
        <taxon>Rhodospirillales</taxon>
        <taxon>Azospirillaceae</taxon>
        <taxon>Azospirillum</taxon>
    </lineage>
</organism>